<evidence type="ECO:0000259" key="9">
    <source>
        <dbReference type="PROSITE" id="PS51162"/>
    </source>
</evidence>
<dbReference type="PANTHER" id="PTHR12352:SF3">
    <property type="entry name" value="NIDOGEN-2"/>
    <property type="match status" value="1"/>
</dbReference>
<proteinExistence type="predicted"/>
<feature type="signal peptide" evidence="8">
    <location>
        <begin position="1"/>
        <end position="21"/>
    </location>
</feature>
<dbReference type="Gene3D" id="4.10.800.10">
    <property type="entry name" value="Thyroglobulin type-1"/>
    <property type="match status" value="1"/>
</dbReference>
<dbReference type="SUPFAM" id="SSF47473">
    <property type="entry name" value="EF-hand"/>
    <property type="match status" value="1"/>
</dbReference>
<dbReference type="InterPro" id="IPR036857">
    <property type="entry name" value="Thyroglobulin_1_sf"/>
</dbReference>
<feature type="compositionally biased region" description="Basic and acidic residues" evidence="7">
    <location>
        <begin position="45"/>
        <end position="58"/>
    </location>
</feature>
<feature type="disulfide bond" evidence="6">
    <location>
        <begin position="95"/>
        <end position="102"/>
    </location>
</feature>
<evidence type="ECO:0000256" key="1">
    <source>
        <dbReference type="ARBA" id="ARBA00004613"/>
    </source>
</evidence>
<dbReference type="Pfam" id="PF10591">
    <property type="entry name" value="SPARC_Ca_bdg"/>
    <property type="match status" value="1"/>
</dbReference>
<feature type="region of interest" description="Disordered" evidence="7">
    <location>
        <begin position="32"/>
        <end position="58"/>
    </location>
</feature>
<evidence type="ECO:0000256" key="6">
    <source>
        <dbReference type="PROSITE-ProRule" id="PRU00500"/>
    </source>
</evidence>
<dbReference type="InterPro" id="IPR019577">
    <property type="entry name" value="SPARC/Testican_Ca-bd-dom"/>
</dbReference>
<evidence type="ECO:0000256" key="4">
    <source>
        <dbReference type="ARBA" id="ARBA00023157"/>
    </source>
</evidence>
<dbReference type="InterPro" id="IPR000716">
    <property type="entry name" value="Thyroglobulin_1"/>
</dbReference>
<reference evidence="10" key="1">
    <citation type="submission" date="2023-10" db="EMBL/GenBank/DDBJ databases">
        <title>Genome assembly of Pristionchus species.</title>
        <authorList>
            <person name="Yoshida K."/>
            <person name="Sommer R.J."/>
        </authorList>
    </citation>
    <scope>NUCLEOTIDE SEQUENCE</scope>
    <source>
        <strain evidence="10">RS0144</strain>
    </source>
</reference>
<dbReference type="Pfam" id="PF00086">
    <property type="entry name" value="Thyroglobulin_1"/>
    <property type="match status" value="1"/>
</dbReference>
<keyword evidence="11" id="KW-1185">Reference proteome</keyword>
<evidence type="ECO:0000256" key="7">
    <source>
        <dbReference type="SAM" id="MobiDB-lite"/>
    </source>
</evidence>
<dbReference type="EMBL" id="BTSX01000001">
    <property type="protein sequence ID" value="GMS80852.1"/>
    <property type="molecule type" value="Genomic_DNA"/>
</dbReference>
<protein>
    <recommendedName>
        <fullName evidence="9">Thyroglobulin type-1 domain-containing protein</fullName>
    </recommendedName>
</protein>
<comment type="subcellular location">
    <subcellularLocation>
        <location evidence="1">Secreted</location>
    </subcellularLocation>
</comment>
<name>A0AAV5SE68_9BILA</name>
<gene>
    <name evidence="10" type="ORF">PENTCL1PPCAC_3027</name>
</gene>
<accession>A0AAV5SE68</accession>
<dbReference type="PANTHER" id="PTHR12352">
    <property type="entry name" value="SECRETED MODULAR CALCIUM-BINDING PROTEIN"/>
    <property type="match status" value="1"/>
</dbReference>
<feature type="chain" id="PRO_5043551590" description="Thyroglobulin type-1 domain-containing protein" evidence="8">
    <location>
        <begin position="22"/>
        <end position="283"/>
    </location>
</feature>
<evidence type="ECO:0000256" key="5">
    <source>
        <dbReference type="ARBA" id="ARBA00023180"/>
    </source>
</evidence>
<comment type="caution">
    <text evidence="6">Lacks conserved residue(s) required for the propagation of feature annotation.</text>
</comment>
<keyword evidence="2" id="KW-0964">Secreted</keyword>
<evidence type="ECO:0000256" key="3">
    <source>
        <dbReference type="ARBA" id="ARBA00022737"/>
    </source>
</evidence>
<dbReference type="AlphaFoldDB" id="A0AAV5SE68"/>
<comment type="caution">
    <text evidence="10">The sequence shown here is derived from an EMBL/GenBank/DDBJ whole genome shotgun (WGS) entry which is preliminary data.</text>
</comment>
<organism evidence="10 11">
    <name type="scientific">Pristionchus entomophagus</name>
    <dbReference type="NCBI Taxonomy" id="358040"/>
    <lineage>
        <taxon>Eukaryota</taxon>
        <taxon>Metazoa</taxon>
        <taxon>Ecdysozoa</taxon>
        <taxon>Nematoda</taxon>
        <taxon>Chromadorea</taxon>
        <taxon>Rhabditida</taxon>
        <taxon>Rhabditina</taxon>
        <taxon>Diplogasteromorpha</taxon>
        <taxon>Diplogasteroidea</taxon>
        <taxon>Neodiplogasteridae</taxon>
        <taxon>Pristionchus</taxon>
    </lineage>
</organism>
<dbReference type="InterPro" id="IPR051950">
    <property type="entry name" value="Dev_reg/Prot_inhib"/>
</dbReference>
<dbReference type="Gene3D" id="1.10.238.10">
    <property type="entry name" value="EF-hand"/>
    <property type="match status" value="1"/>
</dbReference>
<evidence type="ECO:0000313" key="11">
    <source>
        <dbReference type="Proteomes" id="UP001432027"/>
    </source>
</evidence>
<dbReference type="GO" id="GO:0005509">
    <property type="term" value="F:calcium ion binding"/>
    <property type="evidence" value="ECO:0007669"/>
    <property type="project" value="InterPro"/>
</dbReference>
<dbReference type="Proteomes" id="UP001432027">
    <property type="component" value="Unassembled WGS sequence"/>
</dbReference>
<keyword evidence="5" id="KW-0325">Glycoprotein</keyword>
<keyword evidence="4 6" id="KW-1015">Disulfide bond</keyword>
<dbReference type="GO" id="GO:0005615">
    <property type="term" value="C:extracellular space"/>
    <property type="evidence" value="ECO:0007669"/>
    <property type="project" value="TreeGrafter"/>
</dbReference>
<sequence>MPDLAAIRPFLPILLLVLSEAAKSPDLLKPSPGGFVLQEASKTSSRKEERGPTPCEQSRRDLLKQIEGRQSATPAAIYLPQCDMRDESLYRRLQCHGKTGVCWCVDIVTGDPVTDECEGSTATVEIHNVGSLSKKRDIKRCTKPEKVAKFYKKLFATFQDEQMKQGQTEILDSTSISLKESKQRAKIQQAILWRFKSLDKNGNEILERSEWRSYRKAIRMWQGVRTCARNFFRYCDADLNKKITPEEWRDCTFPNIGLALIEKPPPINPFISGLLIEDRSLNN</sequence>
<keyword evidence="3" id="KW-0677">Repeat</keyword>
<dbReference type="InterPro" id="IPR011992">
    <property type="entry name" value="EF-hand-dom_pair"/>
</dbReference>
<evidence type="ECO:0000256" key="8">
    <source>
        <dbReference type="SAM" id="SignalP"/>
    </source>
</evidence>
<dbReference type="CDD" id="cd00191">
    <property type="entry name" value="TY"/>
    <property type="match status" value="1"/>
</dbReference>
<dbReference type="SMART" id="SM00211">
    <property type="entry name" value="TY"/>
    <property type="match status" value="1"/>
</dbReference>
<evidence type="ECO:0000256" key="2">
    <source>
        <dbReference type="ARBA" id="ARBA00022525"/>
    </source>
</evidence>
<keyword evidence="8" id="KW-0732">Signal</keyword>
<dbReference type="PROSITE" id="PS51162">
    <property type="entry name" value="THYROGLOBULIN_1_2"/>
    <property type="match status" value="1"/>
</dbReference>
<evidence type="ECO:0000313" key="10">
    <source>
        <dbReference type="EMBL" id="GMS80852.1"/>
    </source>
</evidence>
<dbReference type="SUPFAM" id="SSF57610">
    <property type="entry name" value="Thyroglobulin type-1 domain"/>
    <property type="match status" value="1"/>
</dbReference>
<feature type="domain" description="Thyroglobulin type-1" evidence="9">
    <location>
        <begin position="52"/>
        <end position="141"/>
    </location>
</feature>